<dbReference type="EMBL" id="MGEP01000049">
    <property type="protein sequence ID" value="OGL86477.1"/>
    <property type="molecule type" value="Genomic_DNA"/>
</dbReference>
<evidence type="ECO:0000313" key="2">
    <source>
        <dbReference type="EMBL" id="OGL86477.1"/>
    </source>
</evidence>
<organism evidence="2 3">
    <name type="scientific">Candidatus Uhrbacteria bacterium RIFCSPLOWO2_02_FULL_48_12</name>
    <dbReference type="NCBI Taxonomy" id="1802407"/>
    <lineage>
        <taxon>Bacteria</taxon>
        <taxon>Candidatus Uhriibacteriota</taxon>
    </lineage>
</organism>
<proteinExistence type="predicted"/>
<accession>A0A1F7V8P8</accession>
<reference evidence="2 3" key="1">
    <citation type="journal article" date="2016" name="Nat. Commun.">
        <title>Thousands of microbial genomes shed light on interconnected biogeochemical processes in an aquifer system.</title>
        <authorList>
            <person name="Anantharaman K."/>
            <person name="Brown C.T."/>
            <person name="Hug L.A."/>
            <person name="Sharon I."/>
            <person name="Castelle C.J."/>
            <person name="Probst A.J."/>
            <person name="Thomas B.C."/>
            <person name="Singh A."/>
            <person name="Wilkins M.J."/>
            <person name="Karaoz U."/>
            <person name="Brodie E.L."/>
            <person name="Williams K.H."/>
            <person name="Hubbard S.S."/>
            <person name="Banfield J.F."/>
        </authorList>
    </citation>
    <scope>NUCLEOTIDE SEQUENCE [LARGE SCALE GENOMIC DNA]</scope>
</reference>
<dbReference type="AlphaFoldDB" id="A0A1F7V8P8"/>
<comment type="caution">
    <text evidence="2">The sequence shown here is derived from an EMBL/GenBank/DDBJ whole genome shotgun (WGS) entry which is preliminary data.</text>
</comment>
<keyword evidence="1" id="KW-0812">Transmembrane</keyword>
<gene>
    <name evidence="2" type="ORF">A3I40_02850</name>
</gene>
<dbReference type="Proteomes" id="UP000178723">
    <property type="component" value="Unassembled WGS sequence"/>
</dbReference>
<name>A0A1F7V8P8_9BACT</name>
<feature type="transmembrane region" description="Helical" evidence="1">
    <location>
        <begin position="56"/>
        <end position="73"/>
    </location>
</feature>
<evidence type="ECO:0000256" key="1">
    <source>
        <dbReference type="SAM" id="Phobius"/>
    </source>
</evidence>
<protein>
    <submittedName>
        <fullName evidence="2">Uncharacterized protein</fullName>
    </submittedName>
</protein>
<keyword evidence="1" id="KW-1133">Transmembrane helix</keyword>
<evidence type="ECO:0000313" key="3">
    <source>
        <dbReference type="Proteomes" id="UP000178723"/>
    </source>
</evidence>
<sequence>MENEIEQIEQMGQNINSQENAITTENEPSLNWRQRLNPKRWWQNHVKQKLTRGEKIAAWVILVIFLLVFYITLDANKYAAQVRTIEGEGKVGVNPTTERLDFGDLSRGTSAVRTVTVKNNTFVPFFVSVIKLGAISDLIKQEQNNFVLHKGEERKIEMTVYMPASAEIDHLYTGRVFVFKIPAPFF</sequence>
<dbReference type="Gene3D" id="2.60.40.10">
    <property type="entry name" value="Immunoglobulins"/>
    <property type="match status" value="1"/>
</dbReference>
<keyword evidence="1" id="KW-0472">Membrane</keyword>
<dbReference type="InterPro" id="IPR013783">
    <property type="entry name" value="Ig-like_fold"/>
</dbReference>